<evidence type="ECO:0000313" key="6">
    <source>
        <dbReference type="Proteomes" id="UP000003675"/>
    </source>
</evidence>
<dbReference type="GO" id="GO:0042732">
    <property type="term" value="P:D-xylose metabolic process"/>
    <property type="evidence" value="ECO:0007669"/>
    <property type="project" value="UniProtKB-KW"/>
</dbReference>
<evidence type="ECO:0000256" key="3">
    <source>
        <dbReference type="ARBA" id="ARBA00022629"/>
    </source>
</evidence>
<accession>C8P9N1</accession>
<dbReference type="Gene3D" id="3.30.420.40">
    <property type="match status" value="2"/>
</dbReference>
<dbReference type="STRING" id="525309.HMPREF0494_2025"/>
<dbReference type="InterPro" id="IPR043129">
    <property type="entry name" value="ATPase_NBD"/>
</dbReference>
<dbReference type="Pfam" id="PF00480">
    <property type="entry name" value="ROK"/>
    <property type="match status" value="1"/>
</dbReference>
<keyword evidence="3" id="KW-0859">Xylose metabolism</keyword>
<dbReference type="EMBL" id="AZDK01000005">
    <property type="protein sequence ID" value="KRK60365.1"/>
    <property type="molecule type" value="Genomic_DNA"/>
</dbReference>
<dbReference type="Proteomes" id="UP000051883">
    <property type="component" value="Unassembled WGS sequence"/>
</dbReference>
<dbReference type="RefSeq" id="WP_007123562.1">
    <property type="nucleotide sequence ID" value="NZ_AZDK01000005.1"/>
</dbReference>
<evidence type="ECO:0000256" key="1">
    <source>
        <dbReference type="ARBA" id="ARBA00002486"/>
    </source>
</evidence>
<proteinExistence type="inferred from homology"/>
<comment type="similarity">
    <text evidence="2">Belongs to the ROK (NagC/XylR) family.</text>
</comment>
<evidence type="ECO:0000313" key="7">
    <source>
        <dbReference type="Proteomes" id="UP000051883"/>
    </source>
</evidence>
<dbReference type="Gene3D" id="1.10.10.10">
    <property type="entry name" value="Winged helix-like DNA-binding domain superfamily/Winged helix DNA-binding domain"/>
    <property type="match status" value="1"/>
</dbReference>
<dbReference type="InterPro" id="IPR036390">
    <property type="entry name" value="WH_DNA-bd_sf"/>
</dbReference>
<keyword evidence="7" id="KW-1185">Reference proteome</keyword>
<dbReference type="PANTHER" id="PTHR18964:SF149">
    <property type="entry name" value="BIFUNCTIONAL UDP-N-ACETYLGLUCOSAMINE 2-EPIMERASE_N-ACETYLMANNOSAMINE KINASE"/>
    <property type="match status" value="1"/>
</dbReference>
<sequence length="394" mass="43624">MILEEPALPSTNRNLNRLANLKLVKQQLFNHPAISRAAVARNTGLTRSTTSSLFAELDRQGFVRHLGRGQAAESGGRKPELYTINTHYGYIACFNLTYDSLYVMFLYADGQEISFQQIALTNHELLQVMEIINQQLATTAAHNDTEHGLLGISFSIHAVVEDDQIVHSPYYPLHGINLQKYYQDRYHVPVKIGNEANLAAIYERDYGKQNSADNFLVLSIHRGPGIGVIANRELFTGYRGMVGELGSVKIPNRQGRVTELGDVFSSDHFLARLGQATDTTINNFTAAQQAVRQHGDATKAVLTDFATVTGQLLFNLQMLYGPERILINSPLVESIPELGTQIQAAARQSGCQVPVTIIKGSRYVSLLGAGALLIRQVLGLEDVTLQFQWFRKIG</sequence>
<dbReference type="AlphaFoldDB" id="C8P9N1"/>
<reference evidence="4 6" key="1">
    <citation type="submission" date="2009-09" db="EMBL/GenBank/DDBJ databases">
        <authorList>
            <person name="Qin X."/>
            <person name="Bachman B."/>
            <person name="Battles P."/>
            <person name="Bell A."/>
            <person name="Bess C."/>
            <person name="Bickham C."/>
            <person name="Chaboub L."/>
            <person name="Chen D."/>
            <person name="Coyle M."/>
            <person name="Deiros D.R."/>
            <person name="Dinh H."/>
            <person name="Forbes L."/>
            <person name="Fowler G."/>
            <person name="Francisco L."/>
            <person name="Fu Q."/>
            <person name="Gubbala S."/>
            <person name="Hale W."/>
            <person name="Han Y."/>
            <person name="Hemphill L."/>
            <person name="Highlander S.K."/>
            <person name="Hirani K."/>
            <person name="Hogues M."/>
            <person name="Jackson L."/>
            <person name="Jakkamsetti A."/>
            <person name="Javaid M."/>
            <person name="Jiang H."/>
            <person name="Korchina V."/>
            <person name="Kovar C."/>
            <person name="Lara F."/>
            <person name="Lee S."/>
            <person name="Mata R."/>
            <person name="Mathew T."/>
            <person name="Moen C."/>
            <person name="Morales K."/>
            <person name="Munidasa M."/>
            <person name="Nazareth L."/>
            <person name="Ngo R."/>
            <person name="Nguyen L."/>
            <person name="Okwuonu G."/>
            <person name="Ongeri F."/>
            <person name="Patil S."/>
            <person name="Petrosino J."/>
            <person name="Pham C."/>
            <person name="Pham P."/>
            <person name="Pu L.-L."/>
            <person name="Puazo M."/>
            <person name="Raj R."/>
            <person name="Reid J."/>
            <person name="Rouhana J."/>
            <person name="Saada N."/>
            <person name="Shang Y."/>
            <person name="Simmons D."/>
            <person name="Thornton R."/>
            <person name="Warren J."/>
            <person name="Weissenberger G."/>
            <person name="Zhang J."/>
            <person name="Zhang L."/>
            <person name="Zhou C."/>
            <person name="Zhu D."/>
            <person name="Muzny D."/>
            <person name="Worley K."/>
            <person name="Gibbs R."/>
        </authorList>
    </citation>
    <scope>NUCLEOTIDE SEQUENCE [LARGE SCALE GENOMIC DNA]</scope>
    <source>
        <strain evidence="4 6">DSM 16041</strain>
    </source>
</reference>
<reference evidence="5 7" key="2">
    <citation type="journal article" date="2015" name="Genome Announc.">
        <title>Expanding the biotechnology potential of lactobacilli through comparative genomics of 213 strains and associated genera.</title>
        <authorList>
            <person name="Sun Z."/>
            <person name="Harris H.M."/>
            <person name="McCann A."/>
            <person name="Guo C."/>
            <person name="Argimon S."/>
            <person name="Zhang W."/>
            <person name="Yang X."/>
            <person name="Jeffery I.B."/>
            <person name="Cooney J.C."/>
            <person name="Kagawa T.F."/>
            <person name="Liu W."/>
            <person name="Song Y."/>
            <person name="Salvetti E."/>
            <person name="Wrobel A."/>
            <person name="Rasinkangas P."/>
            <person name="Parkhill J."/>
            <person name="Rea M.C."/>
            <person name="O'Sullivan O."/>
            <person name="Ritari J."/>
            <person name="Douillard F.P."/>
            <person name="Paul Ross R."/>
            <person name="Yang R."/>
            <person name="Briner A.E."/>
            <person name="Felis G.E."/>
            <person name="de Vos W.M."/>
            <person name="Barrangou R."/>
            <person name="Klaenhammer T.R."/>
            <person name="Caufield P.W."/>
            <person name="Cui Y."/>
            <person name="Zhang H."/>
            <person name="O'Toole P.W."/>
        </authorList>
    </citation>
    <scope>NUCLEOTIDE SEQUENCE [LARGE SCALE GENOMIC DNA]</scope>
    <source>
        <strain evidence="5 7">DSM 16041</strain>
    </source>
</reference>
<keyword evidence="3" id="KW-0119">Carbohydrate metabolism</keyword>
<dbReference type="SUPFAM" id="SSF53067">
    <property type="entry name" value="Actin-like ATPase domain"/>
    <property type="match status" value="1"/>
</dbReference>
<comment type="caution">
    <text evidence="4">The sequence shown here is derived from an EMBL/GenBank/DDBJ whole genome shotgun (WGS) entry which is preliminary data.</text>
</comment>
<protein>
    <submittedName>
        <fullName evidence="4">ROK family protein</fullName>
    </submittedName>
    <submittedName>
        <fullName evidence="5">Xylose repressor</fullName>
    </submittedName>
</protein>
<dbReference type="PATRIC" id="fig|525309.8.peg.1800"/>
<dbReference type="eggNOG" id="COG1940">
    <property type="taxonomic scope" value="Bacteria"/>
</dbReference>
<organism evidence="4 6">
    <name type="scientific">Limosilactobacillus antri DSM 16041</name>
    <dbReference type="NCBI Taxonomy" id="525309"/>
    <lineage>
        <taxon>Bacteria</taxon>
        <taxon>Bacillati</taxon>
        <taxon>Bacillota</taxon>
        <taxon>Bacilli</taxon>
        <taxon>Lactobacillales</taxon>
        <taxon>Lactobacillaceae</taxon>
        <taxon>Limosilactobacillus</taxon>
    </lineage>
</organism>
<dbReference type="EMBL" id="ACLL01000058">
    <property type="protein sequence ID" value="EEW52856.1"/>
    <property type="molecule type" value="Genomic_DNA"/>
</dbReference>
<evidence type="ECO:0000313" key="5">
    <source>
        <dbReference type="EMBL" id="KRK60365.1"/>
    </source>
</evidence>
<evidence type="ECO:0000313" key="4">
    <source>
        <dbReference type="EMBL" id="EEW52856.1"/>
    </source>
</evidence>
<gene>
    <name evidence="4" type="primary">xylR</name>
    <name evidence="5" type="ORF">FC31_GL001750</name>
    <name evidence="4" type="ORF">HMPREF0494_2025</name>
</gene>
<name>C8P9N1_9LACO</name>
<evidence type="ECO:0000256" key="2">
    <source>
        <dbReference type="ARBA" id="ARBA00006479"/>
    </source>
</evidence>
<dbReference type="HOGENOM" id="CLU_036604_13_1_9"/>
<comment type="function">
    <text evidence="1">Transcriptional repressor of xylose-utilizing enzymes.</text>
</comment>
<dbReference type="InterPro" id="IPR036388">
    <property type="entry name" value="WH-like_DNA-bd_sf"/>
</dbReference>
<dbReference type="SUPFAM" id="SSF46785">
    <property type="entry name" value="Winged helix' DNA-binding domain"/>
    <property type="match status" value="1"/>
</dbReference>
<dbReference type="PANTHER" id="PTHR18964">
    <property type="entry name" value="ROK (REPRESSOR, ORF, KINASE) FAMILY"/>
    <property type="match status" value="1"/>
</dbReference>
<dbReference type="Proteomes" id="UP000003675">
    <property type="component" value="Unassembled WGS sequence"/>
</dbReference>
<dbReference type="InterPro" id="IPR000600">
    <property type="entry name" value="ROK"/>
</dbReference>